<dbReference type="RefSeq" id="WP_133582389.1">
    <property type="nucleotide sequence ID" value="NZ_SNYJ01000032.1"/>
</dbReference>
<keyword evidence="1" id="KW-0472">Membrane</keyword>
<organism evidence="2 3">
    <name type="scientific">Aureibacillus halotolerans</name>
    <dbReference type="NCBI Taxonomy" id="1508390"/>
    <lineage>
        <taxon>Bacteria</taxon>
        <taxon>Bacillati</taxon>
        <taxon>Bacillota</taxon>
        <taxon>Bacilli</taxon>
        <taxon>Bacillales</taxon>
        <taxon>Bacillaceae</taxon>
        <taxon>Aureibacillus</taxon>
    </lineage>
</organism>
<sequence>MAIYMSISIIAIVIVLPLATYLSWNQSIKRKCIVWGLTFMVVLTPCGSWLAAMSAAHYIGDGFAGVAVLAVLLPSFFGIGLLFFLYGVLKKTYRPH</sequence>
<accession>A0A4R6TQN8</accession>
<keyword evidence="3" id="KW-1185">Reference proteome</keyword>
<evidence type="ECO:0000313" key="2">
    <source>
        <dbReference type="EMBL" id="TDQ32169.1"/>
    </source>
</evidence>
<feature type="transmembrane region" description="Helical" evidence="1">
    <location>
        <begin position="6"/>
        <end position="25"/>
    </location>
</feature>
<dbReference type="EMBL" id="SNYJ01000032">
    <property type="protein sequence ID" value="TDQ32169.1"/>
    <property type="molecule type" value="Genomic_DNA"/>
</dbReference>
<reference evidence="2 3" key="1">
    <citation type="submission" date="2019-03" db="EMBL/GenBank/DDBJ databases">
        <title>Genomic Encyclopedia of Type Strains, Phase IV (KMG-IV): sequencing the most valuable type-strain genomes for metagenomic binning, comparative biology and taxonomic classification.</title>
        <authorList>
            <person name="Goeker M."/>
        </authorList>
    </citation>
    <scope>NUCLEOTIDE SEQUENCE [LARGE SCALE GENOMIC DNA]</scope>
    <source>
        <strain evidence="2 3">DSM 28697</strain>
    </source>
</reference>
<dbReference type="OrthoDB" id="2442156at2"/>
<dbReference type="AlphaFoldDB" id="A0A4R6TQN8"/>
<dbReference type="Proteomes" id="UP000295632">
    <property type="component" value="Unassembled WGS sequence"/>
</dbReference>
<keyword evidence="1" id="KW-0812">Transmembrane</keyword>
<proteinExistence type="predicted"/>
<evidence type="ECO:0000313" key="3">
    <source>
        <dbReference type="Proteomes" id="UP000295632"/>
    </source>
</evidence>
<keyword evidence="1" id="KW-1133">Transmembrane helix</keyword>
<name>A0A4R6TQN8_9BACI</name>
<feature type="transmembrane region" description="Helical" evidence="1">
    <location>
        <begin position="32"/>
        <end position="51"/>
    </location>
</feature>
<protein>
    <submittedName>
        <fullName evidence="2">Uncharacterized protein</fullName>
    </submittedName>
</protein>
<comment type="caution">
    <text evidence="2">The sequence shown here is derived from an EMBL/GenBank/DDBJ whole genome shotgun (WGS) entry which is preliminary data.</text>
</comment>
<feature type="transmembrane region" description="Helical" evidence="1">
    <location>
        <begin position="63"/>
        <end position="89"/>
    </location>
</feature>
<gene>
    <name evidence="2" type="ORF">EV213_13215</name>
</gene>
<evidence type="ECO:0000256" key="1">
    <source>
        <dbReference type="SAM" id="Phobius"/>
    </source>
</evidence>